<dbReference type="Pfam" id="PF11915">
    <property type="entry name" value="DUF3433"/>
    <property type="match status" value="2"/>
</dbReference>
<proteinExistence type="predicted"/>
<feature type="transmembrane region" description="Helical" evidence="1">
    <location>
        <begin position="59"/>
        <end position="78"/>
    </location>
</feature>
<feature type="transmembrane region" description="Helical" evidence="1">
    <location>
        <begin position="1108"/>
        <end position="1128"/>
    </location>
</feature>
<dbReference type="OrthoDB" id="3248909at2759"/>
<organism evidence="2 3">
    <name type="scientific">Neonectria ditissima</name>
    <dbReference type="NCBI Taxonomy" id="78410"/>
    <lineage>
        <taxon>Eukaryota</taxon>
        <taxon>Fungi</taxon>
        <taxon>Dikarya</taxon>
        <taxon>Ascomycota</taxon>
        <taxon>Pezizomycotina</taxon>
        <taxon>Sordariomycetes</taxon>
        <taxon>Hypocreomycetidae</taxon>
        <taxon>Hypocreales</taxon>
        <taxon>Nectriaceae</taxon>
        <taxon>Neonectria</taxon>
    </lineage>
</organism>
<keyword evidence="1" id="KW-0472">Membrane</keyword>
<feature type="transmembrane region" description="Helical" evidence="1">
    <location>
        <begin position="526"/>
        <end position="547"/>
    </location>
</feature>
<dbReference type="PANTHER" id="PTHR37544">
    <property type="entry name" value="SPRAY-RELATED"/>
    <property type="match status" value="1"/>
</dbReference>
<comment type="caution">
    <text evidence="2">The sequence shown here is derived from an EMBL/GenBank/DDBJ whole genome shotgun (WGS) entry which is preliminary data.</text>
</comment>
<sequence length="1211" mass="135279">MVSIWEQVAHDVSYNTAVESATESTTAEKKYRPLQSVKRVAYEEEPSDGWKPLSLSTPILVGVTALTLLLAAAIETLAQRSKAQGGLALSPSLDDMPEYAKLSYLYVPNIIAVLYSIIWSWIDLDAKRMQPWFELSKPEGAKAEDSIFLDYQYDFVASVPFKAAKKKHWPVFFAGTAMVIVFWLLTPLQSALLGTSAVEQTLQATIEARSQLRPLIEQEALLSPQVLNTGYAIGWLDQPYPSFTTSKYALLPFYLENDPAPATVPTNWTAETTKLSTELSCWPAEIVKDGPRSKASFHFLNGQGCNVTISLNTNANFTMLYIGYSNSPYSDYALANPECPKTSNSAHQFLAIWATPIPVSNSMTPDFNLTALYCQPHYYKQKVLVTVDSKSLEPVGDSIQALSRRELLTEGEFNSTAFEFLLGNGKSQNVTTRDWPFNNVVEQQPRINDTGLTKPASNMVGFALAGRNLAITDYSSSKTLENVYYDAHQHLFSVAVDDLLINSTEISNTTASVRFSLQGVVVSRPFATTVECLLGIVAVFTVLVLWFSRTAPSNLPMNPSSLARHIDLFRDSPELLLAFQTVVNVDEQSLIEEFRQDKFRLVFDYSSNCPRVSIDKSQRDDSSESAERRLAPQKGYYEPVRPWVLKRWTGSLFVVVLAAGITGICYLKEQEKKLEGLYRPSENFEVLQLLENYIPTIFATLIEPLWVLLNRMLCVLQPFKNLWEGKAKPSISIDATYTSLPPQLILFRAMKSGHFVLVLVCSMALLANVLAVGLGSLFNERPMIANYQDVSQPVFGPRFDNYSVSNFSSSLMASLTSSPIYQDHMYVALANMSAGTTLPAWVSQEYFFQRYKASGSIQKEIGNTYTMTTRGFGANANCTPIAPFELPILNLDEDPLKCRKPLEAAAIDIRNAGTRSSGVSASEYVKTLTPANGPTKCERSLVMGWGRTLNGSDVNGTVRASLLICRPIFETAMFNVTIDSDGHVLSYNRTSKLERTLDYPDSEIHTQDLITQANYQWDQVFASWHNDTLSRGWMNYFLMLKTGSRSLLDPNTPVPDPNEMLPLVEDVYRRLYAILLSLNQQLFDHNEVGKPITVTRHTQEIRIFMEDASYIISLTILALNIVVALLFYARAVSFVLPQGLGLGLSVLGGTLGLTAKYIWVLRWILMWSVLTRHHFEMGVDFLAVCALDISLVRTSSSKVERGYEMFRKISP</sequence>
<keyword evidence="1" id="KW-1133">Transmembrane helix</keyword>
<feature type="transmembrane region" description="Helical" evidence="1">
    <location>
        <begin position="755"/>
        <end position="778"/>
    </location>
</feature>
<feature type="transmembrane region" description="Helical" evidence="1">
    <location>
        <begin position="168"/>
        <end position="186"/>
    </location>
</feature>
<evidence type="ECO:0000313" key="2">
    <source>
        <dbReference type="EMBL" id="KPM44054.1"/>
    </source>
</evidence>
<dbReference type="AlphaFoldDB" id="A0A0P7BRY7"/>
<keyword evidence="1" id="KW-0812">Transmembrane</keyword>
<protein>
    <submittedName>
        <fullName evidence="2">Uncharacterized protein</fullName>
    </submittedName>
</protein>
<reference evidence="2 3" key="1">
    <citation type="submission" date="2015-09" db="EMBL/GenBank/DDBJ databases">
        <title>Draft genome of a European isolate of the apple canker pathogen Neonectria ditissima.</title>
        <authorList>
            <person name="Gomez-Cortecero A."/>
            <person name="Harrison R.J."/>
            <person name="Armitage A.D."/>
        </authorList>
    </citation>
    <scope>NUCLEOTIDE SEQUENCE [LARGE SCALE GENOMIC DNA]</scope>
    <source>
        <strain evidence="2 3">R09/05</strain>
    </source>
</reference>
<feature type="transmembrane region" description="Helical" evidence="1">
    <location>
        <begin position="99"/>
        <end position="122"/>
    </location>
</feature>
<dbReference type="InterPro" id="IPR021840">
    <property type="entry name" value="DUF3433"/>
</dbReference>
<evidence type="ECO:0000313" key="3">
    <source>
        <dbReference type="Proteomes" id="UP000050424"/>
    </source>
</evidence>
<dbReference type="STRING" id="78410.A0A0P7BRY7"/>
<dbReference type="PANTHER" id="PTHR37544:SF3">
    <property type="entry name" value="SPRAY"/>
    <property type="match status" value="1"/>
</dbReference>
<gene>
    <name evidence="2" type="ORF">AK830_g2552</name>
</gene>
<dbReference type="Proteomes" id="UP000050424">
    <property type="component" value="Unassembled WGS sequence"/>
</dbReference>
<accession>A0A0P7BRY7</accession>
<evidence type="ECO:0000256" key="1">
    <source>
        <dbReference type="SAM" id="Phobius"/>
    </source>
</evidence>
<feature type="transmembrane region" description="Helical" evidence="1">
    <location>
        <begin position="1140"/>
        <end position="1165"/>
    </location>
</feature>
<dbReference type="EMBL" id="LKCW01000024">
    <property type="protein sequence ID" value="KPM44054.1"/>
    <property type="molecule type" value="Genomic_DNA"/>
</dbReference>
<feature type="transmembrane region" description="Helical" evidence="1">
    <location>
        <begin position="648"/>
        <end position="667"/>
    </location>
</feature>
<name>A0A0P7BRY7_9HYPO</name>
<keyword evidence="3" id="KW-1185">Reference proteome</keyword>